<name>A0AA96GED3_9BACT</name>
<dbReference type="Proteomes" id="UP001302719">
    <property type="component" value="Chromosome"/>
</dbReference>
<feature type="transmembrane region" description="Helical" evidence="6">
    <location>
        <begin position="70"/>
        <end position="90"/>
    </location>
</feature>
<keyword evidence="4 6" id="KW-1133">Transmembrane helix</keyword>
<evidence type="ECO:0000256" key="5">
    <source>
        <dbReference type="ARBA" id="ARBA00023136"/>
    </source>
</evidence>
<protein>
    <submittedName>
        <fullName evidence="7">DUF423 domain-containing protein</fullName>
    </submittedName>
</protein>
<proteinExistence type="inferred from homology"/>
<dbReference type="PANTHER" id="PTHR43461">
    <property type="entry name" value="TRANSMEMBRANE PROTEIN 256"/>
    <property type="match status" value="1"/>
</dbReference>
<dbReference type="RefSeq" id="WP_312641720.1">
    <property type="nucleotide sequence ID" value="NZ_CP116967.1"/>
</dbReference>
<accession>A0AA96GED3</accession>
<dbReference type="PANTHER" id="PTHR43461:SF1">
    <property type="entry name" value="TRANSMEMBRANE PROTEIN 256"/>
    <property type="match status" value="1"/>
</dbReference>
<dbReference type="InterPro" id="IPR006696">
    <property type="entry name" value="DUF423"/>
</dbReference>
<keyword evidence="8" id="KW-1185">Reference proteome</keyword>
<evidence type="ECO:0000313" key="7">
    <source>
        <dbReference type="EMBL" id="WNM57348.1"/>
    </source>
</evidence>
<comment type="subcellular location">
    <subcellularLocation>
        <location evidence="1">Membrane</location>
        <topology evidence="1">Multi-pass membrane protein</topology>
    </subcellularLocation>
</comment>
<dbReference type="Pfam" id="PF04241">
    <property type="entry name" value="DUF423"/>
    <property type="match status" value="1"/>
</dbReference>
<keyword evidence="5 6" id="KW-0472">Membrane</keyword>
<feature type="transmembrane region" description="Helical" evidence="6">
    <location>
        <begin position="44"/>
        <end position="63"/>
    </location>
</feature>
<feature type="transmembrane region" description="Helical" evidence="6">
    <location>
        <begin position="96"/>
        <end position="115"/>
    </location>
</feature>
<evidence type="ECO:0000256" key="4">
    <source>
        <dbReference type="ARBA" id="ARBA00022989"/>
    </source>
</evidence>
<evidence type="ECO:0000313" key="8">
    <source>
        <dbReference type="Proteomes" id="UP001302719"/>
    </source>
</evidence>
<evidence type="ECO:0000256" key="1">
    <source>
        <dbReference type="ARBA" id="ARBA00004141"/>
    </source>
</evidence>
<comment type="similarity">
    <text evidence="2">Belongs to the UPF0382 family.</text>
</comment>
<dbReference type="EMBL" id="CP116967">
    <property type="protein sequence ID" value="WNM57348.1"/>
    <property type="molecule type" value="Genomic_DNA"/>
</dbReference>
<dbReference type="GO" id="GO:0005886">
    <property type="term" value="C:plasma membrane"/>
    <property type="evidence" value="ECO:0007669"/>
    <property type="project" value="TreeGrafter"/>
</dbReference>
<evidence type="ECO:0000256" key="2">
    <source>
        <dbReference type="ARBA" id="ARBA00009694"/>
    </source>
</evidence>
<dbReference type="AlphaFoldDB" id="A0AA96GED3"/>
<keyword evidence="3 6" id="KW-0812">Transmembrane</keyword>
<sequence>MARQILTSGALMAFLGVAIGAFGAHGLKPFLSEQMLGVFETGVRYHLIHALGMLIAGLSLVYAPLRQFRLAGWAFFLGIVLFAGSLYVLSLSGTRGLGMITPFGGLCFLVGWGLLARGYWKAFPHQKAPFSPPESKEPSP</sequence>
<evidence type="ECO:0000256" key="6">
    <source>
        <dbReference type="SAM" id="Phobius"/>
    </source>
</evidence>
<organism evidence="7 8">
    <name type="scientific">Candidatus Nitrospira allomarina</name>
    <dbReference type="NCBI Taxonomy" id="3020900"/>
    <lineage>
        <taxon>Bacteria</taxon>
        <taxon>Pseudomonadati</taxon>
        <taxon>Nitrospirota</taxon>
        <taxon>Nitrospiria</taxon>
        <taxon>Nitrospirales</taxon>
        <taxon>Nitrospiraceae</taxon>
        <taxon>Nitrospira</taxon>
    </lineage>
</organism>
<reference evidence="7 8" key="1">
    <citation type="submission" date="2023-01" db="EMBL/GenBank/DDBJ databases">
        <title>Cultivation and genomic characterization of new, ubiquitous marine nitrite-oxidizing bacteria from the Nitrospirales.</title>
        <authorList>
            <person name="Mueller A.J."/>
            <person name="Daebeler A."/>
            <person name="Herbold C.W."/>
            <person name="Kirkegaard R.H."/>
            <person name="Daims H."/>
        </authorList>
    </citation>
    <scope>NUCLEOTIDE SEQUENCE [LARGE SCALE GENOMIC DNA]</scope>
    <source>
        <strain evidence="7 8">VA</strain>
    </source>
</reference>
<dbReference type="KEGG" id="nall:PP769_15430"/>
<gene>
    <name evidence="7" type="ORF">PP769_15430</name>
</gene>
<evidence type="ECO:0000256" key="3">
    <source>
        <dbReference type="ARBA" id="ARBA00022692"/>
    </source>
</evidence>